<keyword evidence="2" id="KW-1185">Reference proteome</keyword>
<protein>
    <submittedName>
        <fullName evidence="1">Uncharacterized protein</fullName>
    </submittedName>
</protein>
<name>A0ABN9WDT2_9DINO</name>
<proteinExistence type="predicted"/>
<reference evidence="1" key="1">
    <citation type="submission" date="2023-10" db="EMBL/GenBank/DDBJ databases">
        <authorList>
            <person name="Chen Y."/>
            <person name="Shah S."/>
            <person name="Dougan E. K."/>
            <person name="Thang M."/>
            <person name="Chan C."/>
        </authorList>
    </citation>
    <scope>NUCLEOTIDE SEQUENCE [LARGE SCALE GENOMIC DNA]</scope>
</reference>
<feature type="non-terminal residue" evidence="1">
    <location>
        <position position="1"/>
    </location>
</feature>
<evidence type="ECO:0000313" key="1">
    <source>
        <dbReference type="EMBL" id="CAK0883935.1"/>
    </source>
</evidence>
<dbReference type="Proteomes" id="UP001189429">
    <property type="component" value="Unassembled WGS sequence"/>
</dbReference>
<accession>A0ABN9WDT2</accession>
<dbReference type="Gene3D" id="3.40.50.620">
    <property type="entry name" value="HUPs"/>
    <property type="match status" value="1"/>
</dbReference>
<evidence type="ECO:0000313" key="2">
    <source>
        <dbReference type="Proteomes" id="UP001189429"/>
    </source>
</evidence>
<dbReference type="EMBL" id="CAUYUJ010018484">
    <property type="protein sequence ID" value="CAK0883935.1"/>
    <property type="molecule type" value="Genomic_DNA"/>
</dbReference>
<gene>
    <name evidence="1" type="ORF">PCOR1329_LOCUS66010</name>
</gene>
<comment type="caution">
    <text evidence="1">The sequence shown here is derived from an EMBL/GenBank/DDBJ whole genome shotgun (WGS) entry which is preliminary data.</text>
</comment>
<dbReference type="InterPro" id="IPR014729">
    <property type="entry name" value="Rossmann-like_a/b/a_fold"/>
</dbReference>
<sequence>ALRDAISMLRGQGLMDMDALIALGEEATAEPQRGDGVGPPTALEALIERGLVEGSAWRGCAEGAPCPLSRPAAEDGLPCPARVAAAFCPAAGGIRPGDLPALALLRWCQLYGHAPICLVDTAAAAASSGAAPVEDLDRGAQRLRAALQRALRTEVDACAAVIVDSREWFEAMPVLDFVRELAAGPPAAAGSGVAAGTTVPLLRRWSAVQLRERHGVQVCASGGGEAWDAAVAGPSSIDLARVTDFVNGVGLFIRSDQYVGRLQESSNVFQSAWSPELPET</sequence>
<organism evidence="1 2">
    <name type="scientific">Prorocentrum cordatum</name>
    <dbReference type="NCBI Taxonomy" id="2364126"/>
    <lineage>
        <taxon>Eukaryota</taxon>
        <taxon>Sar</taxon>
        <taxon>Alveolata</taxon>
        <taxon>Dinophyceae</taxon>
        <taxon>Prorocentrales</taxon>
        <taxon>Prorocentraceae</taxon>
        <taxon>Prorocentrum</taxon>
    </lineage>
</organism>